<evidence type="ECO:0000256" key="2">
    <source>
        <dbReference type="ARBA" id="ARBA00009142"/>
    </source>
</evidence>
<feature type="transmembrane region" description="Helical" evidence="6">
    <location>
        <begin position="6"/>
        <end position="29"/>
    </location>
</feature>
<evidence type="ECO:0000256" key="5">
    <source>
        <dbReference type="ARBA" id="ARBA00023136"/>
    </source>
</evidence>
<feature type="transmembrane region" description="Helical" evidence="6">
    <location>
        <begin position="195"/>
        <end position="215"/>
    </location>
</feature>
<dbReference type="AlphaFoldDB" id="A0A917W6H0"/>
<sequence length="309" mass="32150">MDFFNPAMLIGGLCVGVIVGLTGMGGGALMTPMLVFLFKIDPLVAVASDLVTSLFMKPSAAIVHMRRRTVDYSLVLWLSVGAVPAAFGGVFALKALHLGEATNTVLSIILGIALLIAAAGLIYRAWQQLRTNQTAWGEGRPVQSQTPDIVVRRVPMIILGVIAGLFVGLTSVGAGSIIVVVLLMMYPTLKASQLVGTNLVQAVPLVAAAATAHVINGDANFGIAGSLLIGAIPGAWIGAQISSRAPGGIIRRALAILLVCSGMKMLGAPTLVVLIAAGVMVVLGNLAWFWVVRLSRRRATEQRSAAARV</sequence>
<organism evidence="7 8">
    <name type="scientific">Microlunatus endophyticus</name>
    <dbReference type="NCBI Taxonomy" id="1716077"/>
    <lineage>
        <taxon>Bacteria</taxon>
        <taxon>Bacillati</taxon>
        <taxon>Actinomycetota</taxon>
        <taxon>Actinomycetes</taxon>
        <taxon>Propionibacteriales</taxon>
        <taxon>Propionibacteriaceae</taxon>
        <taxon>Microlunatus</taxon>
    </lineage>
</organism>
<dbReference type="GO" id="GO:0005886">
    <property type="term" value="C:plasma membrane"/>
    <property type="evidence" value="ECO:0007669"/>
    <property type="project" value="UniProtKB-SubCell"/>
</dbReference>
<feature type="transmembrane region" description="Helical" evidence="6">
    <location>
        <begin position="157"/>
        <end position="183"/>
    </location>
</feature>
<dbReference type="Pfam" id="PF01925">
    <property type="entry name" value="TauE"/>
    <property type="match status" value="1"/>
</dbReference>
<reference evidence="7" key="2">
    <citation type="submission" date="2020-09" db="EMBL/GenBank/DDBJ databases">
        <authorList>
            <person name="Sun Q."/>
            <person name="Zhou Y."/>
        </authorList>
    </citation>
    <scope>NUCLEOTIDE SEQUENCE</scope>
    <source>
        <strain evidence="7">CGMCC 4.7306</strain>
    </source>
</reference>
<evidence type="ECO:0000256" key="1">
    <source>
        <dbReference type="ARBA" id="ARBA00004141"/>
    </source>
</evidence>
<dbReference type="EMBL" id="BMMZ01000011">
    <property type="protein sequence ID" value="GGL75736.1"/>
    <property type="molecule type" value="Genomic_DNA"/>
</dbReference>
<protein>
    <recommendedName>
        <fullName evidence="6">Probable membrane transporter protein</fullName>
    </recommendedName>
</protein>
<keyword evidence="6" id="KW-1003">Cell membrane</keyword>
<dbReference type="PANTHER" id="PTHR43701:SF2">
    <property type="entry name" value="MEMBRANE TRANSPORTER PROTEIN YJNA-RELATED"/>
    <property type="match status" value="1"/>
</dbReference>
<feature type="transmembrane region" description="Helical" evidence="6">
    <location>
        <begin position="105"/>
        <end position="126"/>
    </location>
</feature>
<feature type="transmembrane region" description="Helical" evidence="6">
    <location>
        <begin position="221"/>
        <end position="237"/>
    </location>
</feature>
<feature type="transmembrane region" description="Helical" evidence="6">
    <location>
        <begin position="272"/>
        <end position="292"/>
    </location>
</feature>
<keyword evidence="4 6" id="KW-1133">Transmembrane helix</keyword>
<gene>
    <name evidence="7" type="ORF">GCM10011575_37390</name>
</gene>
<evidence type="ECO:0000256" key="3">
    <source>
        <dbReference type="ARBA" id="ARBA00022692"/>
    </source>
</evidence>
<proteinExistence type="inferred from homology"/>
<feature type="transmembrane region" description="Helical" evidence="6">
    <location>
        <begin position="75"/>
        <end position="93"/>
    </location>
</feature>
<keyword evidence="3 6" id="KW-0812">Transmembrane</keyword>
<keyword evidence="8" id="KW-1185">Reference proteome</keyword>
<comment type="similarity">
    <text evidence="2 6">Belongs to the 4-toluene sulfonate uptake permease (TSUP) (TC 2.A.102) family.</text>
</comment>
<keyword evidence="5 6" id="KW-0472">Membrane</keyword>
<comment type="caution">
    <text evidence="7">The sequence shown here is derived from an EMBL/GenBank/DDBJ whole genome shotgun (WGS) entry which is preliminary data.</text>
</comment>
<evidence type="ECO:0000256" key="4">
    <source>
        <dbReference type="ARBA" id="ARBA00022989"/>
    </source>
</evidence>
<dbReference type="PANTHER" id="PTHR43701">
    <property type="entry name" value="MEMBRANE TRANSPORTER PROTEIN MJ0441-RELATED"/>
    <property type="match status" value="1"/>
</dbReference>
<name>A0A917W6H0_9ACTN</name>
<reference evidence="7" key="1">
    <citation type="journal article" date="2014" name="Int. J. Syst. Evol. Microbiol.">
        <title>Complete genome sequence of Corynebacterium casei LMG S-19264T (=DSM 44701T), isolated from a smear-ripened cheese.</title>
        <authorList>
            <consortium name="US DOE Joint Genome Institute (JGI-PGF)"/>
            <person name="Walter F."/>
            <person name="Albersmeier A."/>
            <person name="Kalinowski J."/>
            <person name="Ruckert C."/>
        </authorList>
    </citation>
    <scope>NUCLEOTIDE SEQUENCE</scope>
    <source>
        <strain evidence="7">CGMCC 4.7306</strain>
    </source>
</reference>
<dbReference type="InterPro" id="IPR002781">
    <property type="entry name" value="TM_pro_TauE-like"/>
</dbReference>
<dbReference type="InterPro" id="IPR051598">
    <property type="entry name" value="TSUP/Inactive_protease-like"/>
</dbReference>
<evidence type="ECO:0000313" key="8">
    <source>
        <dbReference type="Proteomes" id="UP000613840"/>
    </source>
</evidence>
<evidence type="ECO:0000256" key="6">
    <source>
        <dbReference type="RuleBase" id="RU363041"/>
    </source>
</evidence>
<comment type="subcellular location">
    <subcellularLocation>
        <location evidence="6">Cell membrane</location>
        <topology evidence="6">Multi-pass membrane protein</topology>
    </subcellularLocation>
    <subcellularLocation>
        <location evidence="1">Membrane</location>
        <topology evidence="1">Multi-pass membrane protein</topology>
    </subcellularLocation>
</comment>
<evidence type="ECO:0000313" key="7">
    <source>
        <dbReference type="EMBL" id="GGL75736.1"/>
    </source>
</evidence>
<accession>A0A917W6H0</accession>
<dbReference type="Proteomes" id="UP000613840">
    <property type="component" value="Unassembled WGS sequence"/>
</dbReference>
<dbReference type="RefSeq" id="WP_229670314.1">
    <property type="nucleotide sequence ID" value="NZ_BMMZ01000011.1"/>
</dbReference>